<dbReference type="PROSITE" id="PS00682">
    <property type="entry name" value="ZP_1"/>
    <property type="match status" value="1"/>
</dbReference>
<evidence type="ECO:0000256" key="3">
    <source>
        <dbReference type="ARBA" id="ARBA00022475"/>
    </source>
</evidence>
<dbReference type="SMART" id="SM00241">
    <property type="entry name" value="ZP"/>
    <property type="match status" value="1"/>
</dbReference>
<protein>
    <submittedName>
        <fullName evidence="9">Zona pellucida protein AX 1</fullName>
    </submittedName>
</protein>
<organism evidence="9 10">
    <name type="scientific">Seriola lalandi dorsalis</name>
    <dbReference type="NCBI Taxonomy" id="1841481"/>
    <lineage>
        <taxon>Eukaryota</taxon>
        <taxon>Metazoa</taxon>
        <taxon>Chordata</taxon>
        <taxon>Craniata</taxon>
        <taxon>Vertebrata</taxon>
        <taxon>Euteleostomi</taxon>
        <taxon>Actinopterygii</taxon>
        <taxon>Neopterygii</taxon>
        <taxon>Teleostei</taxon>
        <taxon>Neoteleostei</taxon>
        <taxon>Acanthomorphata</taxon>
        <taxon>Carangaria</taxon>
        <taxon>Carangiformes</taxon>
        <taxon>Carangidae</taxon>
        <taxon>Seriola</taxon>
    </lineage>
</organism>
<dbReference type="GO" id="GO:0005886">
    <property type="term" value="C:plasma membrane"/>
    <property type="evidence" value="ECO:0007669"/>
    <property type="project" value="UniProtKB-SubCell"/>
</dbReference>
<keyword evidence="3" id="KW-1003">Cell membrane</keyword>
<dbReference type="GO" id="GO:0005576">
    <property type="term" value="C:extracellular region"/>
    <property type="evidence" value="ECO:0007669"/>
    <property type="project" value="UniProtKB-SubCell"/>
</dbReference>
<dbReference type="AlphaFoldDB" id="A0A3B4WH31"/>
<accession>A0A3B4WH31</accession>
<sequence length="679" mass="76300">AAQCGYSMESDPWGNTRIYTSLMGCYVDNKASGAAHGVWKMTFFTPEPVAMVLMEAEQAGYTAMTTSTRLVMRSPYNTAETYSEDVIPMEVFRASVYYKAPHGLSVENLAAACPTGECQDVISWHIPRRVTPLVDGSFKILEMHMGINGQRLDKSQMAARGYTLSATDFHIIIEIPVGSPDGYYKSHAPDYQYHITYSVEPMLDVLWRGDNNQDDTRYKVLFPITTPLMPRPPQAENSKMFSVHLGTFLHDVVLRNITFATGVLTVEECNARGFAVQEHSLPQGRKSFSLQVPFDADVVLKHVCEITTLYICAMLPTITGTCDMNAFYIHVKYGSQGSSFQTMVGPLQLSPELGEAYNLKDNSTHLSLVVPYQAKATYLFFAIKHNNCLFLPLDCYPNGTMTALAVKVESVPNLEPSLLTLKDKSCKPVFSNDRFAYFSFSADSCGTTRMFFDQYMLYENEIGLQTVSCYYVVNETQTVAFSYKPRSNNPAAQIGSGQLMVQMRLAQDSSYEHFYEAEHYPVVKYLREPLYFEVALMQSTDPQLELILENCWATLHEDRTSLPSWDIIVDSCENHDDSYVTIFHPVVSDARVAVPSHFKRFSMKMFTFTKDDEVLKDEIYVHCDAVICDTNSQADGACRGQCAHRTGMSNSRQQGIKVKRGNLLKHVPVLGSLSPWSKS</sequence>
<keyword evidence="6" id="KW-1015">Disulfide bond</keyword>
<reference evidence="9" key="1">
    <citation type="submission" date="2025-08" db="UniProtKB">
        <authorList>
            <consortium name="Ensembl"/>
        </authorList>
    </citation>
    <scope>IDENTIFICATION</scope>
</reference>
<name>A0A3B4WH31_SERLL</name>
<dbReference type="InterPro" id="IPR001507">
    <property type="entry name" value="ZP_dom"/>
</dbReference>
<dbReference type="PROSITE" id="PS51034">
    <property type="entry name" value="ZP_2"/>
    <property type="match status" value="1"/>
</dbReference>
<dbReference type="GeneTree" id="ENSGT00940000163503"/>
<evidence type="ECO:0000256" key="1">
    <source>
        <dbReference type="ARBA" id="ARBA00004236"/>
    </source>
</evidence>
<reference evidence="9" key="2">
    <citation type="submission" date="2025-09" db="UniProtKB">
        <authorList>
            <consortium name="Ensembl"/>
        </authorList>
    </citation>
    <scope>IDENTIFICATION</scope>
</reference>
<dbReference type="PRINTS" id="PR00023">
    <property type="entry name" value="ZPELLUCIDA"/>
</dbReference>
<dbReference type="Gene3D" id="2.60.40.4100">
    <property type="entry name" value="Zona pellucida, ZP-C domain"/>
    <property type="match status" value="1"/>
</dbReference>
<evidence type="ECO:0000256" key="5">
    <source>
        <dbReference type="ARBA" id="ARBA00023136"/>
    </source>
</evidence>
<evidence type="ECO:0000259" key="8">
    <source>
        <dbReference type="PROSITE" id="PS51034"/>
    </source>
</evidence>
<evidence type="ECO:0000256" key="2">
    <source>
        <dbReference type="ARBA" id="ARBA00004613"/>
    </source>
</evidence>
<evidence type="ECO:0000256" key="6">
    <source>
        <dbReference type="ARBA" id="ARBA00023157"/>
    </source>
</evidence>
<dbReference type="InterPro" id="IPR058876">
    <property type="entry name" value="Ig-like_ZP"/>
</dbReference>
<evidence type="ECO:0000256" key="4">
    <source>
        <dbReference type="ARBA" id="ARBA00022525"/>
    </source>
</evidence>
<dbReference type="Pfam" id="PF23344">
    <property type="entry name" value="ZP-N"/>
    <property type="match status" value="1"/>
</dbReference>
<dbReference type="PANTHER" id="PTHR47130:SF3">
    <property type="entry name" value="ZONA PELLUCIDA PROTEIN"/>
    <property type="match status" value="1"/>
</dbReference>
<keyword evidence="7" id="KW-0325">Glycoprotein</keyword>
<dbReference type="Ensembl" id="ENSSLDT00000001011.1">
    <property type="protein sequence ID" value="ENSSLDP00000000943.1"/>
    <property type="gene ID" value="ENSSLDG00000000764.1"/>
</dbReference>
<keyword evidence="5" id="KW-0472">Membrane</keyword>
<keyword evidence="4" id="KW-0964">Secreted</keyword>
<evidence type="ECO:0000313" key="9">
    <source>
        <dbReference type="Ensembl" id="ENSSLDP00000000943.1"/>
    </source>
</evidence>
<evidence type="ECO:0000256" key="7">
    <source>
        <dbReference type="ARBA" id="ARBA00023180"/>
    </source>
</evidence>
<dbReference type="STRING" id="1841481.ENSSLDP00000000943"/>
<dbReference type="InterPro" id="IPR042235">
    <property type="entry name" value="ZP-C_dom"/>
</dbReference>
<proteinExistence type="predicted"/>
<dbReference type="Proteomes" id="UP000261360">
    <property type="component" value="Unplaced"/>
</dbReference>
<dbReference type="InterPro" id="IPR055355">
    <property type="entry name" value="ZP-C"/>
</dbReference>
<dbReference type="Pfam" id="PF26562">
    <property type="entry name" value="Ig-like"/>
    <property type="match status" value="1"/>
</dbReference>
<keyword evidence="10" id="KW-1185">Reference proteome</keyword>
<evidence type="ECO:0000313" key="10">
    <source>
        <dbReference type="Proteomes" id="UP000261360"/>
    </source>
</evidence>
<feature type="domain" description="ZP" evidence="8">
    <location>
        <begin position="394"/>
        <end position="645"/>
    </location>
</feature>
<dbReference type="InterPro" id="IPR048290">
    <property type="entry name" value="ZP_chr"/>
</dbReference>
<dbReference type="Pfam" id="PF00100">
    <property type="entry name" value="Zona_pellucida"/>
    <property type="match status" value="1"/>
</dbReference>
<dbReference type="Gene3D" id="2.60.40.3210">
    <property type="entry name" value="Zona pellucida, ZP-N domain"/>
    <property type="match status" value="1"/>
</dbReference>
<dbReference type="PANTHER" id="PTHR47130">
    <property type="entry name" value="SI:DKEY-19B23.11-RELATED"/>
    <property type="match status" value="1"/>
</dbReference>
<dbReference type="InterPro" id="IPR017977">
    <property type="entry name" value="ZP_dom_CS"/>
</dbReference>
<comment type="subcellular location">
    <subcellularLocation>
        <location evidence="1">Cell membrane</location>
    </subcellularLocation>
    <subcellularLocation>
        <location evidence="2">Secreted</location>
    </subcellularLocation>
</comment>
<dbReference type="InterPro" id="IPR055356">
    <property type="entry name" value="ZP-N"/>
</dbReference>